<dbReference type="EMBL" id="AJWZ01002642">
    <property type="protein sequence ID" value="EKC70414.1"/>
    <property type="molecule type" value="Genomic_DNA"/>
</dbReference>
<proteinExistence type="predicted"/>
<sequence>MKFRKGDIVGRLSYNKDIVFTVSNIIKCRNQDIAILKGLVTRIEADSPLDDLELIDNNRVINLLDSFEKELEKSKKNLVNVQNNMFKRYYQHYGRILHLDGDRKYSEKAQKVYKSMGLNVIVKNIPESKQPQMIWGLLGKYNPDILVVTGHDGMIKKGYNFNDIYNYRNSKYFVETVIRARMWEQGANKLAIFAGACQSYYEAIM</sequence>
<protein>
    <submittedName>
        <fullName evidence="2">Sporulation peptidase YabG</fullName>
    </submittedName>
</protein>
<reference evidence="2" key="1">
    <citation type="journal article" date="2013" name="Environ. Microbiol.">
        <title>Microbiota from the distal guts of lean and obese adolescents exhibit partial functional redundancy besides clear differences in community structure.</title>
        <authorList>
            <person name="Ferrer M."/>
            <person name="Ruiz A."/>
            <person name="Lanza F."/>
            <person name="Haange S.B."/>
            <person name="Oberbach A."/>
            <person name="Till H."/>
            <person name="Bargiela R."/>
            <person name="Campoy C."/>
            <person name="Segura M.T."/>
            <person name="Richter M."/>
            <person name="von Bergen M."/>
            <person name="Seifert J."/>
            <person name="Suarez A."/>
        </authorList>
    </citation>
    <scope>NUCLEOTIDE SEQUENCE</scope>
</reference>
<name>K1TS38_9ZZZZ</name>
<gene>
    <name evidence="2" type="ORF">OBE_03905</name>
</gene>
<feature type="non-terminal residue" evidence="2">
    <location>
        <position position="205"/>
    </location>
</feature>
<comment type="caution">
    <text evidence="2">The sequence shown here is derived from an EMBL/GenBank/DDBJ whole genome shotgun (WGS) entry which is preliminary data.</text>
</comment>
<dbReference type="Pfam" id="PF05582">
    <property type="entry name" value="Peptidase_U57"/>
    <property type="match status" value="1"/>
</dbReference>
<organism evidence="2">
    <name type="scientific">human gut metagenome</name>
    <dbReference type="NCBI Taxonomy" id="408170"/>
    <lineage>
        <taxon>unclassified sequences</taxon>
        <taxon>metagenomes</taxon>
        <taxon>organismal metagenomes</taxon>
    </lineage>
</organism>
<dbReference type="AlphaFoldDB" id="K1TS38"/>
<evidence type="ECO:0000313" key="2">
    <source>
        <dbReference type="EMBL" id="EKC70414.1"/>
    </source>
</evidence>
<keyword evidence="1" id="KW-0175">Coiled coil</keyword>
<dbReference type="InterPro" id="IPR008764">
    <property type="entry name" value="Peptidase_U57"/>
</dbReference>
<accession>K1TS38</accession>
<feature type="coiled-coil region" evidence="1">
    <location>
        <begin position="57"/>
        <end position="84"/>
    </location>
</feature>
<evidence type="ECO:0000256" key="1">
    <source>
        <dbReference type="SAM" id="Coils"/>
    </source>
</evidence>